<evidence type="ECO:0000256" key="5">
    <source>
        <dbReference type="SAM" id="MobiDB-lite"/>
    </source>
</evidence>
<dbReference type="InterPro" id="IPR036855">
    <property type="entry name" value="Znf_CCCH_sf"/>
</dbReference>
<feature type="signal peptide" evidence="6">
    <location>
        <begin position="1"/>
        <end position="25"/>
    </location>
</feature>
<dbReference type="GO" id="GO:0008270">
    <property type="term" value="F:zinc ion binding"/>
    <property type="evidence" value="ECO:0007669"/>
    <property type="project" value="UniProtKB-KW"/>
</dbReference>
<dbReference type="PANTHER" id="PTHR47481:SF41">
    <property type="entry name" value="COPIA-LIKE POLYPROTEIN_RETROTRANSPOSON"/>
    <property type="match status" value="1"/>
</dbReference>
<comment type="caution">
    <text evidence="8">The sequence shown here is derived from an EMBL/GenBank/DDBJ whole genome shotgun (WGS) entry which is preliminary data.</text>
</comment>
<keyword evidence="9" id="KW-1185">Reference proteome</keyword>
<feature type="zinc finger region" description="C3H1-type" evidence="4">
    <location>
        <begin position="294"/>
        <end position="321"/>
    </location>
</feature>
<dbReference type="Gene3D" id="4.10.1000.10">
    <property type="entry name" value="Zinc finger, CCCH-type"/>
    <property type="match status" value="1"/>
</dbReference>
<evidence type="ECO:0000256" key="3">
    <source>
        <dbReference type="ARBA" id="ARBA00022833"/>
    </source>
</evidence>
<evidence type="ECO:0000256" key="4">
    <source>
        <dbReference type="PROSITE-ProRule" id="PRU00723"/>
    </source>
</evidence>
<evidence type="ECO:0000256" key="6">
    <source>
        <dbReference type="SAM" id="SignalP"/>
    </source>
</evidence>
<feature type="region of interest" description="Disordered" evidence="5">
    <location>
        <begin position="319"/>
        <end position="359"/>
    </location>
</feature>
<keyword evidence="1 4" id="KW-0479">Metal-binding</keyword>
<dbReference type="AlphaFoldDB" id="A0A2U1LRC1"/>
<evidence type="ECO:0000313" key="8">
    <source>
        <dbReference type="EMBL" id="PWA51548.1"/>
    </source>
</evidence>
<evidence type="ECO:0000313" key="9">
    <source>
        <dbReference type="Proteomes" id="UP000245207"/>
    </source>
</evidence>
<keyword evidence="2 4" id="KW-0863">Zinc-finger</keyword>
<dbReference type="EMBL" id="PKPP01008118">
    <property type="protein sequence ID" value="PWA51548.1"/>
    <property type="molecule type" value="Genomic_DNA"/>
</dbReference>
<organism evidence="8 9">
    <name type="scientific">Artemisia annua</name>
    <name type="common">Sweet wormwood</name>
    <dbReference type="NCBI Taxonomy" id="35608"/>
    <lineage>
        <taxon>Eukaryota</taxon>
        <taxon>Viridiplantae</taxon>
        <taxon>Streptophyta</taxon>
        <taxon>Embryophyta</taxon>
        <taxon>Tracheophyta</taxon>
        <taxon>Spermatophyta</taxon>
        <taxon>Magnoliopsida</taxon>
        <taxon>eudicotyledons</taxon>
        <taxon>Gunneridae</taxon>
        <taxon>Pentapetalae</taxon>
        <taxon>asterids</taxon>
        <taxon>campanulids</taxon>
        <taxon>Asterales</taxon>
        <taxon>Asteraceae</taxon>
        <taxon>Asteroideae</taxon>
        <taxon>Anthemideae</taxon>
        <taxon>Artemisiinae</taxon>
        <taxon>Artemisia</taxon>
    </lineage>
</organism>
<dbReference type="OrthoDB" id="1699318at2759"/>
<feature type="domain" description="C3H1-type" evidence="7">
    <location>
        <begin position="294"/>
        <end position="321"/>
    </location>
</feature>
<keyword evidence="3 4" id="KW-0862">Zinc</keyword>
<dbReference type="InterPro" id="IPR000571">
    <property type="entry name" value="Znf_CCCH"/>
</dbReference>
<gene>
    <name evidence="8" type="ORF">CTI12_AA443210</name>
</gene>
<feature type="compositionally biased region" description="Polar residues" evidence="5">
    <location>
        <begin position="326"/>
        <end position="355"/>
    </location>
</feature>
<dbReference type="SUPFAM" id="SSF90229">
    <property type="entry name" value="CCCH zinc finger"/>
    <property type="match status" value="1"/>
</dbReference>
<protein>
    <recommendedName>
        <fullName evidence="7">C3H1-type domain-containing protein</fullName>
    </recommendedName>
</protein>
<proteinExistence type="predicted"/>
<sequence>MRLEDSKFLLTTLLVELVCSPLAVSFSPGLGSWGVVPVAEGGPGWVKFPAHVLSGSSGRILRLFHSWGYVGPEIRSNTLVEVETPYQPNNRLIRPTQSLASRTYDVAHHLEKPASTSTSNTDPHHETNDSLVVMWMYSTISPKLVDMVIDDTTLAHEVWDRLKDLFHNNKDARIIQLDNEIRNMAIGSMSVTDYFQEVKSKADRLANLGSKVGDSSLVTYTINGLRARFPELVRIIRHKEPLPTFDQVRSMILLEESDMAQLAQALSSTNLTSSSPTVLVATTTSNPKSGNMVTSGGELCRNFQRGSCTYGSRCKFIHGSPDVRSRSTNSGVKSQGSTPARASQSSNREQSTKPEVTTHAPVVPHSFFGMSGMQFVNPYLFTQPGMYSMQQPTMLQPSFHNSITPQPTMPQPTMLQPQQAHLATQVPQQAHAPVHSQLGHQAQYPAQPERVKAINCPPTTHEETNLGRVRSSRRYSKNSVASSFLVIITLHIQMLSTA</sequence>
<evidence type="ECO:0000256" key="2">
    <source>
        <dbReference type="ARBA" id="ARBA00022771"/>
    </source>
</evidence>
<dbReference type="Proteomes" id="UP000245207">
    <property type="component" value="Unassembled WGS sequence"/>
</dbReference>
<keyword evidence="6" id="KW-0732">Signal</keyword>
<evidence type="ECO:0000259" key="7">
    <source>
        <dbReference type="PROSITE" id="PS50103"/>
    </source>
</evidence>
<dbReference type="Pfam" id="PF00642">
    <property type="entry name" value="zf-CCCH"/>
    <property type="match status" value="1"/>
</dbReference>
<accession>A0A2U1LRC1</accession>
<dbReference type="PROSITE" id="PS50103">
    <property type="entry name" value="ZF_C3H1"/>
    <property type="match status" value="1"/>
</dbReference>
<feature type="chain" id="PRO_5015612966" description="C3H1-type domain-containing protein" evidence="6">
    <location>
        <begin position="26"/>
        <end position="498"/>
    </location>
</feature>
<reference evidence="8 9" key="1">
    <citation type="journal article" date="2018" name="Mol. Plant">
        <title>The genome of Artemisia annua provides insight into the evolution of Asteraceae family and artemisinin biosynthesis.</title>
        <authorList>
            <person name="Shen Q."/>
            <person name="Zhang L."/>
            <person name="Liao Z."/>
            <person name="Wang S."/>
            <person name="Yan T."/>
            <person name="Shi P."/>
            <person name="Liu M."/>
            <person name="Fu X."/>
            <person name="Pan Q."/>
            <person name="Wang Y."/>
            <person name="Lv Z."/>
            <person name="Lu X."/>
            <person name="Zhang F."/>
            <person name="Jiang W."/>
            <person name="Ma Y."/>
            <person name="Chen M."/>
            <person name="Hao X."/>
            <person name="Li L."/>
            <person name="Tang Y."/>
            <person name="Lv G."/>
            <person name="Zhou Y."/>
            <person name="Sun X."/>
            <person name="Brodelius P.E."/>
            <person name="Rose J.K.C."/>
            <person name="Tang K."/>
        </authorList>
    </citation>
    <scope>NUCLEOTIDE SEQUENCE [LARGE SCALE GENOMIC DNA]</scope>
    <source>
        <strain evidence="9">cv. Huhao1</strain>
        <tissue evidence="8">Leaf</tissue>
    </source>
</reference>
<dbReference type="PANTHER" id="PTHR47481">
    <property type="match status" value="1"/>
</dbReference>
<dbReference type="SMART" id="SM00356">
    <property type="entry name" value="ZnF_C3H1"/>
    <property type="match status" value="1"/>
</dbReference>
<dbReference type="Pfam" id="PF14223">
    <property type="entry name" value="Retrotran_gag_2"/>
    <property type="match status" value="1"/>
</dbReference>
<name>A0A2U1LRC1_ARTAN</name>
<evidence type="ECO:0000256" key="1">
    <source>
        <dbReference type="ARBA" id="ARBA00022723"/>
    </source>
</evidence>